<evidence type="ECO:0000313" key="2">
    <source>
        <dbReference type="Proteomes" id="UP000549913"/>
    </source>
</evidence>
<evidence type="ECO:0000313" key="1">
    <source>
        <dbReference type="EMBL" id="NYD71771.1"/>
    </source>
</evidence>
<gene>
    <name evidence="1" type="ORF">BJ984_002929</name>
</gene>
<organism evidence="1 2">
    <name type="scientific">Herbiconiux flava</name>
    <dbReference type="NCBI Taxonomy" id="881268"/>
    <lineage>
        <taxon>Bacteria</taxon>
        <taxon>Bacillati</taxon>
        <taxon>Actinomycetota</taxon>
        <taxon>Actinomycetes</taxon>
        <taxon>Micrococcales</taxon>
        <taxon>Microbacteriaceae</taxon>
        <taxon>Herbiconiux</taxon>
    </lineage>
</organism>
<dbReference type="Proteomes" id="UP000549913">
    <property type="component" value="Unassembled WGS sequence"/>
</dbReference>
<reference evidence="1 2" key="1">
    <citation type="submission" date="2020-07" db="EMBL/GenBank/DDBJ databases">
        <title>Sequencing the genomes of 1000 actinobacteria strains.</title>
        <authorList>
            <person name="Klenk H.-P."/>
        </authorList>
    </citation>
    <scope>NUCLEOTIDE SEQUENCE [LARGE SCALE GENOMIC DNA]</scope>
    <source>
        <strain evidence="1 2">DSM 26474</strain>
    </source>
</reference>
<protein>
    <recommendedName>
        <fullName evidence="3">DUF3562 domain-containing protein</fullName>
    </recommendedName>
</protein>
<dbReference type="NCBIfam" id="NF046112">
    <property type="entry name" value="MSMEG_6209_Nter"/>
    <property type="match status" value="1"/>
</dbReference>
<dbReference type="Gene3D" id="1.10.8.1060">
    <property type="entry name" value="Corynebacterium glutamicum thioredoxin-dependent arsenate reductase, N-terminal domain"/>
    <property type="match status" value="1"/>
</dbReference>
<proteinExistence type="predicted"/>
<dbReference type="RefSeq" id="WP_179548652.1">
    <property type="nucleotide sequence ID" value="NZ_BSEW01000002.1"/>
</dbReference>
<accession>A0A852SSH8</accession>
<dbReference type="EMBL" id="JACCBM010000001">
    <property type="protein sequence ID" value="NYD71771.1"/>
    <property type="molecule type" value="Genomic_DNA"/>
</dbReference>
<comment type="caution">
    <text evidence="1">The sequence shown here is derived from an EMBL/GenBank/DDBJ whole genome shotgun (WGS) entry which is preliminary data.</text>
</comment>
<keyword evidence="2" id="KW-1185">Reference proteome</keyword>
<dbReference type="AlphaFoldDB" id="A0A852SSH8"/>
<name>A0A852SSH8_9MICO</name>
<sequence>MAREVTDEETIEQIVDRLQQRFPDRPRADIEQATRAEFTELAGRPVRDYLAILVERSTKKRLKKGSASGSEAQDAPGA</sequence>
<evidence type="ECO:0008006" key="3">
    <source>
        <dbReference type="Google" id="ProtNLM"/>
    </source>
</evidence>